<dbReference type="Gene3D" id="1.10.10.10">
    <property type="entry name" value="Winged helix-like DNA-binding domain superfamily/Winged helix DNA-binding domain"/>
    <property type="match status" value="1"/>
</dbReference>
<dbReference type="EMBL" id="DXBU01000042">
    <property type="protein sequence ID" value="HIZ21799.1"/>
    <property type="molecule type" value="Genomic_DNA"/>
</dbReference>
<reference evidence="4" key="2">
    <citation type="submission" date="2021-04" db="EMBL/GenBank/DDBJ databases">
        <authorList>
            <person name="Gilroy R."/>
        </authorList>
    </citation>
    <scope>NUCLEOTIDE SEQUENCE</scope>
    <source>
        <strain evidence="4">14324</strain>
    </source>
</reference>
<dbReference type="PROSITE" id="PS51755">
    <property type="entry name" value="OMPR_PHOB"/>
    <property type="match status" value="1"/>
</dbReference>
<accession>A0A9D2DRU3</accession>
<protein>
    <submittedName>
        <fullName evidence="4">Winged helix-turn-helix domain-containing protein</fullName>
    </submittedName>
</protein>
<dbReference type="InterPro" id="IPR036388">
    <property type="entry name" value="WH-like_DNA-bd_sf"/>
</dbReference>
<evidence type="ECO:0000259" key="3">
    <source>
        <dbReference type="PROSITE" id="PS51755"/>
    </source>
</evidence>
<evidence type="ECO:0000256" key="1">
    <source>
        <dbReference type="ARBA" id="ARBA00023125"/>
    </source>
</evidence>
<dbReference type="InterPro" id="IPR001867">
    <property type="entry name" value="OmpR/PhoB-type_DNA-bd"/>
</dbReference>
<keyword evidence="1 2" id="KW-0238">DNA-binding</keyword>
<comment type="caution">
    <text evidence="4">The sequence shown here is derived from an EMBL/GenBank/DDBJ whole genome shotgun (WGS) entry which is preliminary data.</text>
</comment>
<evidence type="ECO:0000313" key="5">
    <source>
        <dbReference type="Proteomes" id="UP000824041"/>
    </source>
</evidence>
<dbReference type="GO" id="GO:0006355">
    <property type="term" value="P:regulation of DNA-templated transcription"/>
    <property type="evidence" value="ECO:0007669"/>
    <property type="project" value="InterPro"/>
</dbReference>
<dbReference type="InterPro" id="IPR016032">
    <property type="entry name" value="Sig_transdc_resp-reg_C-effctor"/>
</dbReference>
<gene>
    <name evidence="4" type="ORF">IAA21_03250</name>
</gene>
<feature type="DNA-binding region" description="OmpR/PhoB-type" evidence="2">
    <location>
        <begin position="123"/>
        <end position="217"/>
    </location>
</feature>
<evidence type="ECO:0000256" key="2">
    <source>
        <dbReference type="PROSITE-ProRule" id="PRU01091"/>
    </source>
</evidence>
<organism evidence="4 5">
    <name type="scientific">Candidatus Blautia faecigallinarum</name>
    <dbReference type="NCBI Taxonomy" id="2838488"/>
    <lineage>
        <taxon>Bacteria</taxon>
        <taxon>Bacillati</taxon>
        <taxon>Bacillota</taxon>
        <taxon>Clostridia</taxon>
        <taxon>Lachnospirales</taxon>
        <taxon>Lachnospiraceae</taxon>
        <taxon>Blautia</taxon>
    </lineage>
</organism>
<reference evidence="4" key="1">
    <citation type="journal article" date="2021" name="PeerJ">
        <title>Extensive microbial diversity within the chicken gut microbiome revealed by metagenomics and culture.</title>
        <authorList>
            <person name="Gilroy R."/>
            <person name="Ravi A."/>
            <person name="Getino M."/>
            <person name="Pursley I."/>
            <person name="Horton D.L."/>
            <person name="Alikhan N.F."/>
            <person name="Baker D."/>
            <person name="Gharbi K."/>
            <person name="Hall N."/>
            <person name="Watson M."/>
            <person name="Adriaenssens E.M."/>
            <person name="Foster-Nyarko E."/>
            <person name="Jarju S."/>
            <person name="Secka A."/>
            <person name="Antonio M."/>
            <person name="Oren A."/>
            <person name="Chaudhuri R.R."/>
            <person name="La Ragione R."/>
            <person name="Hildebrand F."/>
            <person name="Pallen M.J."/>
        </authorList>
    </citation>
    <scope>NUCLEOTIDE SEQUENCE</scope>
    <source>
        <strain evidence="4">14324</strain>
    </source>
</reference>
<dbReference type="SMART" id="SM00862">
    <property type="entry name" value="Trans_reg_C"/>
    <property type="match status" value="1"/>
</dbReference>
<dbReference type="SUPFAM" id="SSF46894">
    <property type="entry name" value="C-terminal effector domain of the bipartite response regulators"/>
    <property type="match status" value="1"/>
</dbReference>
<sequence length="225" mass="25709">MPALTVINGTYDAGIHSLVEQSSFMEGLLTLSLQDYIHGNFHETSIPVLLFLDQEMVLNIPKDVLKIFVINFPAVLIGKNNNVSQRVSNEKASLLEGYLPKDFSHRSFKEILRNTIKPDVWNSRTMVFADLEIQRACQEVRFRGEQLMIKGFSYRILLVLAEHMGEVVSREVLSQSLPKRKRASLRNIDTHIKQLRQNKGLDDLIRCVRPIGYCLAAAPLYQKQN</sequence>
<name>A0A9D2DRU3_9FIRM</name>
<dbReference type="AlphaFoldDB" id="A0A9D2DRU3"/>
<proteinExistence type="predicted"/>
<feature type="domain" description="OmpR/PhoB-type" evidence="3">
    <location>
        <begin position="123"/>
        <end position="217"/>
    </location>
</feature>
<dbReference type="CDD" id="cd00383">
    <property type="entry name" value="trans_reg_C"/>
    <property type="match status" value="1"/>
</dbReference>
<dbReference type="Proteomes" id="UP000824041">
    <property type="component" value="Unassembled WGS sequence"/>
</dbReference>
<dbReference type="GO" id="GO:0000160">
    <property type="term" value="P:phosphorelay signal transduction system"/>
    <property type="evidence" value="ECO:0007669"/>
    <property type="project" value="InterPro"/>
</dbReference>
<dbReference type="GO" id="GO:0003677">
    <property type="term" value="F:DNA binding"/>
    <property type="evidence" value="ECO:0007669"/>
    <property type="project" value="UniProtKB-UniRule"/>
</dbReference>
<evidence type="ECO:0000313" key="4">
    <source>
        <dbReference type="EMBL" id="HIZ21799.1"/>
    </source>
</evidence>
<dbReference type="Pfam" id="PF00486">
    <property type="entry name" value="Trans_reg_C"/>
    <property type="match status" value="1"/>
</dbReference>